<dbReference type="EMBL" id="ACKX01000170">
    <property type="protein sequence ID" value="EEJ51042.1"/>
    <property type="molecule type" value="Genomic_DNA"/>
</dbReference>
<name>C2KYV6_9FIRM</name>
<keyword evidence="2" id="KW-1185">Reference proteome</keyword>
<sequence length="42" mass="4966">MVWYGMTGQCDFVRKDVFLGKGWRRQKPNRNFMQYGTGFGAM</sequence>
<accession>C2KYV6</accession>
<proteinExistence type="predicted"/>
<gene>
    <name evidence="1" type="ORF">HMPREF6123_1675</name>
</gene>
<dbReference type="AlphaFoldDB" id="C2KYV6"/>
<dbReference type="Proteomes" id="UP000004121">
    <property type="component" value="Unassembled WGS sequence"/>
</dbReference>
<dbReference type="InParanoid" id="C2KYV6"/>
<organism evidence="1 2">
    <name type="scientific">Oribacterium sinus F0268</name>
    <dbReference type="NCBI Taxonomy" id="585501"/>
    <lineage>
        <taxon>Bacteria</taxon>
        <taxon>Bacillati</taxon>
        <taxon>Bacillota</taxon>
        <taxon>Clostridia</taxon>
        <taxon>Lachnospirales</taxon>
        <taxon>Lachnospiraceae</taxon>
        <taxon>Oribacterium</taxon>
    </lineage>
</organism>
<protein>
    <submittedName>
        <fullName evidence="1">Uncharacterized protein</fullName>
    </submittedName>
</protein>
<dbReference type="HOGENOM" id="CLU_3254959_0_0_9"/>
<evidence type="ECO:0000313" key="1">
    <source>
        <dbReference type="EMBL" id="EEJ51042.1"/>
    </source>
</evidence>
<reference evidence="1 2" key="1">
    <citation type="submission" date="2009-04" db="EMBL/GenBank/DDBJ databases">
        <authorList>
            <person name="Qin X."/>
            <person name="Bachman B."/>
            <person name="Battles P."/>
            <person name="Bell A."/>
            <person name="Bess C."/>
            <person name="Bickham C."/>
            <person name="Chaboub L."/>
            <person name="Chen D."/>
            <person name="Coyle M."/>
            <person name="Deiros D.R."/>
            <person name="Dinh H."/>
            <person name="Forbes L."/>
            <person name="Fowler G."/>
            <person name="Francisco L."/>
            <person name="Fu Q."/>
            <person name="Gubbala S."/>
            <person name="Hale W."/>
            <person name="Han Y."/>
            <person name="Hemphill L."/>
            <person name="Highlander S.K."/>
            <person name="Hirani K."/>
            <person name="Hogues M."/>
            <person name="Jackson L."/>
            <person name="Jakkamsetti A."/>
            <person name="Javaid M."/>
            <person name="Jiang H."/>
            <person name="Korchina V."/>
            <person name="Kovar C."/>
            <person name="Lara F."/>
            <person name="Lee S."/>
            <person name="Mata R."/>
            <person name="Mathew T."/>
            <person name="Moen C."/>
            <person name="Morales K."/>
            <person name="Munidasa M."/>
            <person name="Nazareth L."/>
            <person name="Ngo R."/>
            <person name="Nguyen L."/>
            <person name="Okwuonu G."/>
            <person name="Ongeri F."/>
            <person name="Patil S."/>
            <person name="Petrosino J."/>
            <person name="Pham C."/>
            <person name="Pham P."/>
            <person name="Pu L.-L."/>
            <person name="Puazo M."/>
            <person name="Raj R."/>
            <person name="Reid J."/>
            <person name="Rouhana J."/>
            <person name="Saada N."/>
            <person name="Shang Y."/>
            <person name="Simmons D."/>
            <person name="Thornton R."/>
            <person name="Warren J."/>
            <person name="Weissenberger G."/>
            <person name="Zhang J."/>
            <person name="Zhang L."/>
            <person name="Zhou C."/>
            <person name="Zhu D."/>
            <person name="Muzny D."/>
            <person name="Worley K."/>
            <person name="Gibbs R."/>
        </authorList>
    </citation>
    <scope>NUCLEOTIDE SEQUENCE [LARGE SCALE GENOMIC DNA]</scope>
    <source>
        <strain evidence="1 2">F0268</strain>
    </source>
</reference>
<comment type="caution">
    <text evidence="1">The sequence shown here is derived from an EMBL/GenBank/DDBJ whole genome shotgun (WGS) entry which is preliminary data.</text>
</comment>
<evidence type="ECO:0000313" key="2">
    <source>
        <dbReference type="Proteomes" id="UP000004121"/>
    </source>
</evidence>